<dbReference type="InterPro" id="IPR001353">
    <property type="entry name" value="Proteasome_sua/b"/>
</dbReference>
<dbReference type="FunFam" id="3.60.20.10:FF:000003">
    <property type="entry name" value="Proteasome subunit beta type-3"/>
    <property type="match status" value="1"/>
</dbReference>
<keyword evidence="2 4" id="KW-0647">Proteasome</keyword>
<dbReference type="SUPFAM" id="SSF56235">
    <property type="entry name" value="N-terminal nucleophile aminohydrolases (Ntn hydrolases)"/>
    <property type="match status" value="1"/>
</dbReference>
<sequence>MSILTYSGGSCLAMAGKECFVVISDNRLGEQLKTISMEVPKLHVINDGTVLGLTGLRTDQQTFAAKVHFRTEMYKLREERDIGGKAFAALIASMLYEARFGPWFVEPVIGSIDRKTGEVYLCAMDLIGAPCEPEDYVCAGTCAESLHGMCEALWRPGLGPEELFEVAAQAMLSACDRDSLSGYGGVAAIVTRDKIVTRLIKGRRD</sequence>
<evidence type="ECO:0000256" key="1">
    <source>
        <dbReference type="ARBA" id="ARBA00022490"/>
    </source>
</evidence>
<dbReference type="EMBL" id="AUPL01000024">
    <property type="protein sequence ID" value="ESL12212.1"/>
    <property type="molecule type" value="Genomic_DNA"/>
</dbReference>
<dbReference type="PANTHER" id="PTHR32194:SF10">
    <property type="entry name" value="PROTEASOME SUBUNIT BETA TYPE-3"/>
    <property type="match status" value="1"/>
</dbReference>
<gene>
    <name evidence="5" type="ORF">TRSC58_00024</name>
</gene>
<organism evidence="5 6">
    <name type="scientific">Trypanosoma rangeli SC58</name>
    <dbReference type="NCBI Taxonomy" id="429131"/>
    <lineage>
        <taxon>Eukaryota</taxon>
        <taxon>Discoba</taxon>
        <taxon>Euglenozoa</taxon>
        <taxon>Kinetoplastea</taxon>
        <taxon>Metakinetoplastina</taxon>
        <taxon>Trypanosomatida</taxon>
        <taxon>Trypanosomatidae</taxon>
        <taxon>Trypanosoma</taxon>
        <taxon>Herpetosoma</taxon>
    </lineage>
</organism>
<evidence type="ECO:0000313" key="6">
    <source>
        <dbReference type="Proteomes" id="UP000031737"/>
    </source>
</evidence>
<dbReference type="PROSITE" id="PS00854">
    <property type="entry name" value="PROTEASOME_BETA_1"/>
    <property type="match status" value="1"/>
</dbReference>
<evidence type="ECO:0000313" key="5">
    <source>
        <dbReference type="EMBL" id="ESL12212.1"/>
    </source>
</evidence>
<comment type="similarity">
    <text evidence="4">Belongs to the peptidase T1B family.</text>
</comment>
<name>A0A061JEV7_TRYRA</name>
<comment type="function">
    <text evidence="4">Component of the proteasome, a multicatalytic proteinase complex which is characterized by its ability to cleave peptides with Arg, Phe, Tyr, Leu, and Glu adjacent to the leaving group at neutral or slightly basic pH. The proteasome has an ATP-dependent proteolytic activity.</text>
</comment>
<dbReference type="GO" id="GO:0019774">
    <property type="term" value="C:proteasome core complex, beta-subunit complex"/>
    <property type="evidence" value="ECO:0007669"/>
    <property type="project" value="InterPro"/>
</dbReference>
<dbReference type="OrthoDB" id="204949at2759"/>
<protein>
    <recommendedName>
        <fullName evidence="4">Proteasome subunit beta</fullName>
    </recommendedName>
</protein>
<dbReference type="GO" id="GO:0005737">
    <property type="term" value="C:cytoplasm"/>
    <property type="evidence" value="ECO:0007669"/>
    <property type="project" value="UniProtKB-SubCell"/>
</dbReference>
<dbReference type="CDD" id="cd03759">
    <property type="entry name" value="proteasome_beta_type_3"/>
    <property type="match status" value="1"/>
</dbReference>
<evidence type="ECO:0000256" key="3">
    <source>
        <dbReference type="ARBA" id="ARBA00023242"/>
    </source>
</evidence>
<dbReference type="InterPro" id="IPR016050">
    <property type="entry name" value="Proteasome_bsu_CS"/>
</dbReference>
<dbReference type="Pfam" id="PF00227">
    <property type="entry name" value="Proteasome"/>
    <property type="match status" value="1"/>
</dbReference>
<evidence type="ECO:0000256" key="2">
    <source>
        <dbReference type="ARBA" id="ARBA00022942"/>
    </source>
</evidence>
<dbReference type="GO" id="GO:0043161">
    <property type="term" value="P:proteasome-mediated ubiquitin-dependent protein catabolic process"/>
    <property type="evidence" value="ECO:0007669"/>
    <property type="project" value="InterPro"/>
</dbReference>
<evidence type="ECO:0000256" key="4">
    <source>
        <dbReference type="RuleBase" id="RU004203"/>
    </source>
</evidence>
<keyword evidence="6" id="KW-1185">Reference proteome</keyword>
<proteinExistence type="inferred from homology"/>
<accession>A0A061JEV7</accession>
<dbReference type="InterPro" id="IPR033811">
    <property type="entry name" value="Proteasome_beta_3"/>
</dbReference>
<keyword evidence="3 4" id="KW-0539">Nucleus</keyword>
<dbReference type="InterPro" id="IPR023333">
    <property type="entry name" value="Proteasome_suB-type"/>
</dbReference>
<keyword evidence="1 4" id="KW-0963">Cytoplasm</keyword>
<dbReference type="PANTHER" id="PTHR32194">
    <property type="entry name" value="METALLOPROTEASE TLDD"/>
    <property type="match status" value="1"/>
</dbReference>
<dbReference type="AlphaFoldDB" id="A0A061JEV7"/>
<comment type="subcellular location">
    <subcellularLocation>
        <location evidence="4">Cytoplasm</location>
    </subcellularLocation>
    <subcellularLocation>
        <location evidence="4">Nucleus</location>
    </subcellularLocation>
</comment>
<reference evidence="5 6" key="1">
    <citation type="submission" date="2013-07" db="EMBL/GenBank/DDBJ databases">
        <authorList>
            <person name="Stoco P.H."/>
            <person name="Wagner G."/>
            <person name="Gerber A."/>
            <person name="Zaha A."/>
            <person name="Thompson C."/>
            <person name="Bartholomeu D.C."/>
            <person name="Luckemeyer D.D."/>
            <person name="Bahia D."/>
            <person name="Loreto E."/>
            <person name="Prestes E.B."/>
            <person name="Lima F.M."/>
            <person name="Rodrigues-Luiz G."/>
            <person name="Vallejo G.A."/>
            <person name="Filho J.F."/>
            <person name="Monteiro K.M."/>
            <person name="Tyler K.M."/>
            <person name="de Almeida L.G."/>
            <person name="Ortiz M.F."/>
            <person name="Siervo M.A."/>
            <person name="de Moraes M.H."/>
            <person name="Cunha O.L."/>
            <person name="Mendonca-Neto R."/>
            <person name="Silva R."/>
            <person name="Teixeira S.M."/>
            <person name="Murta S.M."/>
            <person name="Sincero T.C."/>
            <person name="Mendes T.A."/>
            <person name="Urmenyi T.P."/>
            <person name="Silva V.G."/>
            <person name="da Rocha W.D."/>
            <person name="Andersson B."/>
            <person name="Romanha A.J."/>
            <person name="Steindel M."/>
            <person name="de Vasconcelos A.T."/>
            <person name="Grisard E.C."/>
        </authorList>
    </citation>
    <scope>NUCLEOTIDE SEQUENCE [LARGE SCALE GENOMIC DNA]</scope>
    <source>
        <strain evidence="5 6">SC58</strain>
    </source>
</reference>
<comment type="caution">
    <text evidence="5">The sequence shown here is derived from an EMBL/GenBank/DDBJ whole genome shotgun (WGS) entry which is preliminary data.</text>
</comment>
<dbReference type="InterPro" id="IPR029055">
    <property type="entry name" value="Ntn_hydrolases_N"/>
</dbReference>
<comment type="subunit">
    <text evidence="4">Component of the proteasome complex.</text>
</comment>
<dbReference type="Proteomes" id="UP000031737">
    <property type="component" value="Unassembled WGS sequence"/>
</dbReference>
<dbReference type="Gene3D" id="3.60.20.10">
    <property type="entry name" value="Glutamine Phosphoribosylpyrophosphate, subunit 1, domain 1"/>
    <property type="match status" value="1"/>
</dbReference>
<dbReference type="PROSITE" id="PS51476">
    <property type="entry name" value="PROTEASOME_BETA_2"/>
    <property type="match status" value="1"/>
</dbReference>
<dbReference type="GO" id="GO:0005634">
    <property type="term" value="C:nucleus"/>
    <property type="evidence" value="ECO:0007669"/>
    <property type="project" value="UniProtKB-SubCell"/>
</dbReference>
<dbReference type="VEuPathDB" id="TriTrypDB:TRSC58_00024"/>